<keyword evidence="6" id="KW-0732">Signal</keyword>
<reference evidence="8 9" key="1">
    <citation type="submission" date="2020-07" db="EMBL/GenBank/DDBJ databases">
        <title>Genomic Encyclopedia of Type Strains, Phase IV (KMG-V): Genome sequencing to study the core and pangenomes of soil and plant-associated prokaryotes.</title>
        <authorList>
            <person name="Whitman W."/>
        </authorList>
    </citation>
    <scope>NUCLEOTIDE SEQUENCE [LARGE SCALE GENOMIC DNA]</scope>
    <source>
        <strain evidence="8 9">M8UP22</strain>
    </source>
</reference>
<feature type="chain" id="PRO_5032805044" evidence="6">
    <location>
        <begin position="23"/>
        <end position="259"/>
    </location>
</feature>
<comment type="caution">
    <text evidence="8">The sequence shown here is derived from an EMBL/GenBank/DDBJ whole genome shotgun (WGS) entry which is preliminary data.</text>
</comment>
<evidence type="ECO:0000256" key="4">
    <source>
        <dbReference type="PROSITE-ProRule" id="PRU00433"/>
    </source>
</evidence>
<dbReference type="InterPro" id="IPR009056">
    <property type="entry name" value="Cyt_c-like_dom"/>
</dbReference>
<gene>
    <name evidence="8" type="ORF">HDF08_002776</name>
</gene>
<dbReference type="Gene3D" id="1.10.760.10">
    <property type="entry name" value="Cytochrome c-like domain"/>
    <property type="match status" value="2"/>
</dbReference>
<feature type="signal peptide" evidence="6">
    <location>
        <begin position="1"/>
        <end position="22"/>
    </location>
</feature>
<sequence length="259" mass="26901">MSVAPRRLKVFGTLILSTACLATIGCSRIHGRPGPGPEVIRPDEVLDFPTLYKENCAACHGANGKNGAAIALANPIYLAVAGEQTIHQTITKGVPGGLMPAFARTSGGSLTDKQVAILSQGILQQWGAPGQLAGVTPPPYAATSQGDANRGQQAYAAACARCHGASGEGTSVDPKTSDPKTSDSKASAEKLGSIVNPSYLALISDQGLRSIVIAGRPDEGMPDWRSDSAQPLTDQQITDIIAWLASKRIAEPGQPYHSH</sequence>
<dbReference type="GO" id="GO:0046872">
    <property type="term" value="F:metal ion binding"/>
    <property type="evidence" value="ECO:0007669"/>
    <property type="project" value="UniProtKB-KW"/>
</dbReference>
<protein>
    <submittedName>
        <fullName evidence="8">Cytochrome c oxidase cbb3-type subunit 3/ubiquinol-cytochrome c reductase cytochrome c subunit</fullName>
    </submittedName>
</protein>
<dbReference type="Proteomes" id="UP000564385">
    <property type="component" value="Unassembled WGS sequence"/>
</dbReference>
<dbReference type="EMBL" id="JACCCU010000002">
    <property type="protein sequence ID" value="NYF90674.1"/>
    <property type="molecule type" value="Genomic_DNA"/>
</dbReference>
<evidence type="ECO:0000256" key="5">
    <source>
        <dbReference type="SAM" id="MobiDB-lite"/>
    </source>
</evidence>
<dbReference type="PANTHER" id="PTHR35008:SF4">
    <property type="entry name" value="BLL4482 PROTEIN"/>
    <property type="match status" value="1"/>
</dbReference>
<dbReference type="InterPro" id="IPR051459">
    <property type="entry name" value="Cytochrome_c-type_DH"/>
</dbReference>
<keyword evidence="3 4" id="KW-0408">Iron</keyword>
<evidence type="ECO:0000313" key="9">
    <source>
        <dbReference type="Proteomes" id="UP000564385"/>
    </source>
</evidence>
<keyword evidence="2 4" id="KW-0479">Metal-binding</keyword>
<evidence type="ECO:0000256" key="3">
    <source>
        <dbReference type="ARBA" id="ARBA00023004"/>
    </source>
</evidence>
<keyword evidence="1 4" id="KW-0349">Heme</keyword>
<evidence type="ECO:0000256" key="2">
    <source>
        <dbReference type="ARBA" id="ARBA00022723"/>
    </source>
</evidence>
<evidence type="ECO:0000256" key="1">
    <source>
        <dbReference type="ARBA" id="ARBA00022617"/>
    </source>
</evidence>
<feature type="domain" description="Cytochrome c" evidence="7">
    <location>
        <begin position="146"/>
        <end position="248"/>
    </location>
</feature>
<feature type="region of interest" description="Disordered" evidence="5">
    <location>
        <begin position="166"/>
        <end position="189"/>
    </location>
</feature>
<evidence type="ECO:0000256" key="6">
    <source>
        <dbReference type="SAM" id="SignalP"/>
    </source>
</evidence>
<dbReference type="GO" id="GO:0020037">
    <property type="term" value="F:heme binding"/>
    <property type="evidence" value="ECO:0007669"/>
    <property type="project" value="InterPro"/>
</dbReference>
<evidence type="ECO:0000313" key="8">
    <source>
        <dbReference type="EMBL" id="NYF90674.1"/>
    </source>
</evidence>
<dbReference type="Pfam" id="PF13442">
    <property type="entry name" value="Cytochrome_CBB3"/>
    <property type="match status" value="2"/>
</dbReference>
<dbReference type="PANTHER" id="PTHR35008">
    <property type="entry name" value="BLL4482 PROTEIN-RELATED"/>
    <property type="match status" value="1"/>
</dbReference>
<dbReference type="InterPro" id="IPR036909">
    <property type="entry name" value="Cyt_c-like_dom_sf"/>
</dbReference>
<dbReference type="AlphaFoldDB" id="A0A852VJR1"/>
<proteinExistence type="predicted"/>
<dbReference type="PROSITE" id="PS51007">
    <property type="entry name" value="CYTC"/>
    <property type="match status" value="2"/>
</dbReference>
<evidence type="ECO:0000259" key="7">
    <source>
        <dbReference type="PROSITE" id="PS51007"/>
    </source>
</evidence>
<accession>A0A852VJR1</accession>
<dbReference type="PROSITE" id="PS51257">
    <property type="entry name" value="PROKAR_LIPOPROTEIN"/>
    <property type="match status" value="1"/>
</dbReference>
<feature type="compositionally biased region" description="Basic and acidic residues" evidence="5">
    <location>
        <begin position="175"/>
        <end position="188"/>
    </location>
</feature>
<name>A0A852VJR1_9BACT</name>
<feature type="domain" description="Cytochrome c" evidence="7">
    <location>
        <begin position="31"/>
        <end position="126"/>
    </location>
</feature>
<dbReference type="GO" id="GO:0009055">
    <property type="term" value="F:electron transfer activity"/>
    <property type="evidence" value="ECO:0007669"/>
    <property type="project" value="InterPro"/>
</dbReference>
<organism evidence="8 9">
    <name type="scientific">Tunturiibacter lichenicola</name>
    <dbReference type="NCBI Taxonomy" id="2051959"/>
    <lineage>
        <taxon>Bacteria</taxon>
        <taxon>Pseudomonadati</taxon>
        <taxon>Acidobacteriota</taxon>
        <taxon>Terriglobia</taxon>
        <taxon>Terriglobales</taxon>
        <taxon>Acidobacteriaceae</taxon>
        <taxon>Tunturiibacter</taxon>
    </lineage>
</organism>
<dbReference type="SUPFAM" id="SSF46626">
    <property type="entry name" value="Cytochrome c"/>
    <property type="match status" value="2"/>
</dbReference>